<evidence type="ECO:0000256" key="6">
    <source>
        <dbReference type="ARBA" id="ARBA00022729"/>
    </source>
</evidence>
<comment type="subcellular location">
    <subcellularLocation>
        <location evidence="1">Secreted</location>
        <location evidence="1">Extracellular space</location>
        <location evidence="1">Apoplast</location>
    </subcellularLocation>
</comment>
<evidence type="ECO:0000313" key="11">
    <source>
        <dbReference type="RefSeq" id="XP_022774135.1"/>
    </source>
</evidence>
<feature type="compositionally biased region" description="Basic and acidic residues" evidence="8">
    <location>
        <begin position="33"/>
        <end position="43"/>
    </location>
</feature>
<reference evidence="11" key="1">
    <citation type="submission" date="2025-08" db="UniProtKB">
        <authorList>
            <consortium name="RefSeq"/>
        </authorList>
    </citation>
    <scope>IDENTIFICATION</scope>
    <source>
        <tissue evidence="11">Fruit stalk</tissue>
    </source>
</reference>
<dbReference type="GO" id="GO:1901371">
    <property type="term" value="P:regulation of leaf morphogenesis"/>
    <property type="evidence" value="ECO:0007669"/>
    <property type="project" value="TreeGrafter"/>
</dbReference>
<proteinExistence type="inferred from homology"/>
<gene>
    <name evidence="11" type="primary">LOC111316452</name>
</gene>
<name>A0A6P6BAL4_DURZI</name>
<feature type="compositionally biased region" description="Polar residues" evidence="8">
    <location>
        <begin position="123"/>
        <end position="132"/>
    </location>
</feature>
<evidence type="ECO:0000256" key="8">
    <source>
        <dbReference type="SAM" id="MobiDB-lite"/>
    </source>
</evidence>
<dbReference type="AlphaFoldDB" id="A0A6P6BAL4"/>
<keyword evidence="10" id="KW-1185">Reference proteome</keyword>
<evidence type="ECO:0000313" key="10">
    <source>
        <dbReference type="Proteomes" id="UP000515121"/>
    </source>
</evidence>
<dbReference type="PANTHER" id="PTHR33348:SF44">
    <property type="entry name" value="PRECURSOR OF CEP6"/>
    <property type="match status" value="1"/>
</dbReference>
<keyword evidence="4" id="KW-0964">Secreted</keyword>
<dbReference type="GO" id="GO:0006995">
    <property type="term" value="P:cellular response to nitrogen starvation"/>
    <property type="evidence" value="ECO:0007669"/>
    <property type="project" value="UniProtKB-ARBA"/>
</dbReference>
<feature type="signal peptide" evidence="9">
    <location>
        <begin position="1"/>
        <end position="28"/>
    </location>
</feature>
<evidence type="ECO:0000256" key="4">
    <source>
        <dbReference type="ARBA" id="ARBA00022525"/>
    </source>
</evidence>
<accession>A0A6P6BAL4</accession>
<dbReference type="PROSITE" id="PS51257">
    <property type="entry name" value="PROKAR_LIPOPROTEIN"/>
    <property type="match status" value="1"/>
</dbReference>
<protein>
    <submittedName>
        <fullName evidence="11">Precursor of CEP9-like</fullName>
    </submittedName>
</protein>
<feature type="chain" id="PRO_5027774099" evidence="9">
    <location>
        <begin position="29"/>
        <end position="169"/>
    </location>
</feature>
<evidence type="ECO:0000256" key="2">
    <source>
        <dbReference type="ARBA" id="ARBA00008963"/>
    </source>
</evidence>
<feature type="compositionally biased region" description="Basic and acidic residues" evidence="8">
    <location>
        <begin position="133"/>
        <end position="147"/>
    </location>
</feature>
<feature type="region of interest" description="Disordered" evidence="8">
    <location>
        <begin position="33"/>
        <end position="169"/>
    </location>
</feature>
<evidence type="ECO:0000256" key="7">
    <source>
        <dbReference type="ARBA" id="ARBA00023278"/>
    </source>
</evidence>
<dbReference type="PANTHER" id="PTHR33348">
    <property type="entry name" value="PRECURSOR OF CEP5"/>
    <property type="match status" value="1"/>
</dbReference>
<feature type="compositionally biased region" description="Polar residues" evidence="8">
    <location>
        <begin position="101"/>
        <end position="111"/>
    </location>
</feature>
<keyword evidence="5" id="KW-0372">Hormone</keyword>
<dbReference type="KEGG" id="dzi:111316452"/>
<comment type="similarity">
    <text evidence="2">Belongs to the C-terminally encoded plant signaling peptide (CEP) family.</text>
</comment>
<dbReference type="GeneID" id="111316452"/>
<dbReference type="InterPro" id="IPR033250">
    <property type="entry name" value="CEP"/>
</dbReference>
<evidence type="ECO:0000256" key="5">
    <source>
        <dbReference type="ARBA" id="ARBA00022702"/>
    </source>
</evidence>
<evidence type="ECO:0000256" key="3">
    <source>
        <dbReference type="ARBA" id="ARBA00022523"/>
    </source>
</evidence>
<evidence type="ECO:0000256" key="1">
    <source>
        <dbReference type="ARBA" id="ARBA00004271"/>
    </source>
</evidence>
<evidence type="ECO:0000256" key="9">
    <source>
        <dbReference type="SAM" id="SignalP"/>
    </source>
</evidence>
<dbReference type="GO" id="GO:2000280">
    <property type="term" value="P:regulation of root development"/>
    <property type="evidence" value="ECO:0007669"/>
    <property type="project" value="TreeGrafter"/>
</dbReference>
<dbReference type="GO" id="GO:0048046">
    <property type="term" value="C:apoplast"/>
    <property type="evidence" value="ECO:0007669"/>
    <property type="project" value="UniProtKB-SubCell"/>
</dbReference>
<dbReference type="Proteomes" id="UP000515121">
    <property type="component" value="Unplaced"/>
</dbReference>
<organism evidence="10 11">
    <name type="scientific">Durio zibethinus</name>
    <name type="common">Durian</name>
    <dbReference type="NCBI Taxonomy" id="66656"/>
    <lineage>
        <taxon>Eukaryota</taxon>
        <taxon>Viridiplantae</taxon>
        <taxon>Streptophyta</taxon>
        <taxon>Embryophyta</taxon>
        <taxon>Tracheophyta</taxon>
        <taxon>Spermatophyta</taxon>
        <taxon>Magnoliopsida</taxon>
        <taxon>eudicotyledons</taxon>
        <taxon>Gunneridae</taxon>
        <taxon>Pentapetalae</taxon>
        <taxon>rosids</taxon>
        <taxon>malvids</taxon>
        <taxon>Malvales</taxon>
        <taxon>Malvaceae</taxon>
        <taxon>Helicteroideae</taxon>
        <taxon>Durio</taxon>
    </lineage>
</organism>
<dbReference type="OrthoDB" id="1675975at2759"/>
<dbReference type="GO" id="GO:1902025">
    <property type="term" value="P:nitrate import"/>
    <property type="evidence" value="ECO:0007669"/>
    <property type="project" value="TreeGrafter"/>
</dbReference>
<dbReference type="GO" id="GO:0048364">
    <property type="term" value="P:root development"/>
    <property type="evidence" value="ECO:0007669"/>
    <property type="project" value="InterPro"/>
</dbReference>
<keyword evidence="7" id="KW-0379">Hydroxylation</keyword>
<dbReference type="RefSeq" id="XP_022774135.1">
    <property type="nucleotide sequence ID" value="XM_022918400.1"/>
</dbReference>
<sequence length="169" mass="18173">MELRGMHKCAVFLLAVIACSHLVFSVEGRKIKSVTKSDSKQGSKTDNSAMQNEGHLPGAPAYIPNATHHSVSRKNEVLPPLIPTKSSDFGDSVRGYKNDFRPTTSGNSPSVGDSFEEDDENIEQQPGSISSSIDKHSIAGDKEDFRRTNPGHSPGVGHAFPSENSEPNA</sequence>
<dbReference type="GO" id="GO:0005179">
    <property type="term" value="F:hormone activity"/>
    <property type="evidence" value="ECO:0007669"/>
    <property type="project" value="UniProtKB-KW"/>
</dbReference>
<keyword evidence="6 9" id="KW-0732">Signal</keyword>
<keyword evidence="3" id="KW-0052">Apoplast</keyword>